<name>A0A1B2DQM7_9BACL</name>
<dbReference type="AlphaFoldDB" id="A0A1B2DQM7"/>
<evidence type="ECO:0000256" key="2">
    <source>
        <dbReference type="ARBA" id="ARBA00023295"/>
    </source>
</evidence>
<organism evidence="4">
    <name type="scientific">Paenibacillus sp. BIHB 4019</name>
    <dbReference type="NCBI Taxonomy" id="1870819"/>
    <lineage>
        <taxon>Bacteria</taxon>
        <taxon>Bacillati</taxon>
        <taxon>Bacillota</taxon>
        <taxon>Bacilli</taxon>
        <taxon>Bacillales</taxon>
        <taxon>Paenibacillaceae</taxon>
        <taxon>Paenibacillus</taxon>
    </lineage>
</organism>
<dbReference type="Pfam" id="PF02449">
    <property type="entry name" value="Glyco_hydro_42"/>
    <property type="match status" value="1"/>
</dbReference>
<dbReference type="InterPro" id="IPR017853">
    <property type="entry name" value="GH"/>
</dbReference>
<dbReference type="GO" id="GO:0004565">
    <property type="term" value="F:beta-galactosidase activity"/>
    <property type="evidence" value="ECO:0007669"/>
    <property type="project" value="InterPro"/>
</dbReference>
<accession>A0A1B2DQM7</accession>
<evidence type="ECO:0000259" key="3">
    <source>
        <dbReference type="Pfam" id="PF02449"/>
    </source>
</evidence>
<protein>
    <submittedName>
        <fullName evidence="4">Glycoside hydrolase</fullName>
    </submittedName>
</protein>
<proteinExistence type="predicted"/>
<dbReference type="Gene3D" id="3.20.20.80">
    <property type="entry name" value="Glycosidases"/>
    <property type="match status" value="1"/>
</dbReference>
<feature type="domain" description="Glycoside hydrolase family 42 N-terminal" evidence="3">
    <location>
        <begin position="555"/>
        <end position="675"/>
    </location>
</feature>
<gene>
    <name evidence="4" type="ORF">BBD42_28485</name>
</gene>
<keyword evidence="1 4" id="KW-0378">Hydrolase</keyword>
<dbReference type="GO" id="GO:0009341">
    <property type="term" value="C:beta-galactosidase complex"/>
    <property type="evidence" value="ECO:0007669"/>
    <property type="project" value="InterPro"/>
</dbReference>
<sequence>MSKRHAIIFYDSSFPIALEPSAQLDGLLAGAGRVVRADELAEALGTAEEGCFINMHAPYFPKQAWSAIIGYLRRGGSLISLGGAPFKRPVRRGEAGEWLVESEQTAYHRELHIHEMLPVAAAPIAALAAAEDLPLLAGREALFSVTPTWNLVPHVTKSSDLPHQMGSAGPMDAHIYPLLKGISATGREVAAPVVLWENTKGAFAGARWLFVNQPLTNAFWQEGGAAELGRWAAFCAAGVTELWLKPNYASFEPGERAMLTLQVQQLRRELECGEVSAFEETKLQPADNEAAPRQQAASVGQADLYPAAEWDFAITVEHENSQQKWAYRLQQRAGKQQQILRLPVPLELQSGYYRVVCRAESTLGEVRILRQGFWGFDQELLAQGSPVTSGRDYFQKDGRPLPVVGMTYMTSDVARKFLFLPNASVWDRDMAQMRKAGINWIRTGIWTAYRNVMQVDGHASEEALRSIDAFLLTAKRHGLQVTFTFFSFTPETWEGLNPYLDPRSVEAQKRFVRAIVSRHKQTMNVDWDLINEPSMFDPPRIFSNGPRSARDPFEQKAYTAWLKKRHGSLAQLQELWNMSPEQLPSYEAAVPPEPEEINFDVQDMHQGKNGTRWLDYVLFSMDMHNRWAKQLYEAIKDECPNHMVTVGQDEALGAQRPSPFFYEEAADYTTVHSWWLNDNLVWDSLFAKTANKPNVVQETGIMYVETPDGRAKRSEAELHSLLERKYAYAFATGGAGAVQWIWNTNFYMDNANESHIGALRADGTEKPEADVSYDFGSFMEQIRDLFEDRQLENTAVLFPYSNDFSNRKLAFDATTRATRVLAYELNTPFRGASEYHLQELEANPPKLLIVPSAHNLDDAAFGRLIALVERAGVTLLWMGPISLDAYWKASDRCSGLLGRAELRNVQREEQLRIGEATFPVSYGNRRIAEVWKEVPISSAASSEAAAVDASAVHRAANDGDQLVELTVGKGRLLWSPLPLELNERTEPIKELYRYALDSAGCEQELNWLQGGQLPGVYGRKLTFKSGALFVFVSESGFDARIEVQDPATEGRYAFSLEKERSVLFATDASGKLLAVYRPHQVEVAVTLPDQHEERRGAQ</sequence>
<dbReference type="EMBL" id="CP016808">
    <property type="protein sequence ID" value="ANY70000.1"/>
    <property type="molecule type" value="Genomic_DNA"/>
</dbReference>
<reference evidence="4" key="1">
    <citation type="submission" date="2016-08" db="EMBL/GenBank/DDBJ databases">
        <title>Complete Genome Seqeunce of Paenibacillus sp. BIHB 4019 from tea rhizoplane.</title>
        <authorList>
            <person name="Thakur R."/>
            <person name="Swarnkar M.K."/>
            <person name="Gulati A."/>
        </authorList>
    </citation>
    <scope>NUCLEOTIDE SEQUENCE [LARGE SCALE GENOMIC DNA]</scope>
    <source>
        <strain evidence="4">BIHB4019</strain>
    </source>
</reference>
<evidence type="ECO:0000256" key="1">
    <source>
        <dbReference type="ARBA" id="ARBA00022801"/>
    </source>
</evidence>
<dbReference type="InterPro" id="IPR013529">
    <property type="entry name" value="Glyco_hydro_42_N"/>
</dbReference>
<evidence type="ECO:0000313" key="4">
    <source>
        <dbReference type="EMBL" id="ANY70000.1"/>
    </source>
</evidence>
<dbReference type="RefSeq" id="WP_099520951.1">
    <property type="nucleotide sequence ID" value="NZ_CP016808.1"/>
</dbReference>
<dbReference type="GO" id="GO:0005975">
    <property type="term" value="P:carbohydrate metabolic process"/>
    <property type="evidence" value="ECO:0007669"/>
    <property type="project" value="InterPro"/>
</dbReference>
<dbReference type="SUPFAM" id="SSF51445">
    <property type="entry name" value="(Trans)glycosidases"/>
    <property type="match status" value="1"/>
</dbReference>
<keyword evidence="2" id="KW-0326">Glycosidase</keyword>